<accession>A0A0L0HG51</accession>
<feature type="region of interest" description="Disordered" evidence="1">
    <location>
        <begin position="58"/>
        <end position="135"/>
    </location>
</feature>
<feature type="compositionally biased region" description="Basic and acidic residues" evidence="1">
    <location>
        <begin position="65"/>
        <end position="76"/>
    </location>
</feature>
<evidence type="ECO:0000313" key="2">
    <source>
        <dbReference type="EMBL" id="KND00471.1"/>
    </source>
</evidence>
<proteinExistence type="predicted"/>
<dbReference type="InParanoid" id="A0A0L0HG51"/>
<dbReference type="EMBL" id="KQ257456">
    <property type="protein sequence ID" value="KND00471.1"/>
    <property type="molecule type" value="Genomic_DNA"/>
</dbReference>
<dbReference type="Proteomes" id="UP000053201">
    <property type="component" value="Unassembled WGS sequence"/>
</dbReference>
<feature type="compositionally biased region" description="Basic residues" evidence="1">
    <location>
        <begin position="125"/>
        <end position="135"/>
    </location>
</feature>
<protein>
    <submittedName>
        <fullName evidence="2">Uncharacterized protein</fullName>
    </submittedName>
</protein>
<name>A0A0L0HG51_SPIPD</name>
<evidence type="ECO:0000256" key="1">
    <source>
        <dbReference type="SAM" id="MobiDB-lite"/>
    </source>
</evidence>
<dbReference type="VEuPathDB" id="FungiDB:SPPG_04787"/>
<dbReference type="RefSeq" id="XP_016608510.1">
    <property type="nucleotide sequence ID" value="XM_016753021.1"/>
</dbReference>
<dbReference type="GeneID" id="27688217"/>
<sequence>MSSTYKSKYVRLQERYRSLAKERSELVTYLEKAMKDVKSLKTENQQLLDLIILLTPKGAEDSSDENVKASASDDSHSSGASRDSNTSDDDIPDSDAERYHSLQKTPSHRGRKRKENEAVLPAHASPKKRRKQLSQ</sequence>
<evidence type="ECO:0000313" key="3">
    <source>
        <dbReference type="Proteomes" id="UP000053201"/>
    </source>
</evidence>
<dbReference type="OrthoDB" id="10371107at2759"/>
<dbReference type="AlphaFoldDB" id="A0A0L0HG51"/>
<keyword evidence="3" id="KW-1185">Reference proteome</keyword>
<reference evidence="2 3" key="1">
    <citation type="submission" date="2009-08" db="EMBL/GenBank/DDBJ databases">
        <title>The Genome Sequence of Spizellomyces punctatus strain DAOM BR117.</title>
        <authorList>
            <consortium name="The Broad Institute Genome Sequencing Platform"/>
            <person name="Russ C."/>
            <person name="Cuomo C."/>
            <person name="Shea T."/>
            <person name="Young S.K."/>
            <person name="Zeng Q."/>
            <person name="Koehrsen M."/>
            <person name="Haas B."/>
            <person name="Borodovsky M."/>
            <person name="Guigo R."/>
            <person name="Alvarado L."/>
            <person name="Berlin A."/>
            <person name="Bochicchio J."/>
            <person name="Borenstein D."/>
            <person name="Chapman S."/>
            <person name="Chen Z."/>
            <person name="Engels R."/>
            <person name="Freedman E."/>
            <person name="Gellesch M."/>
            <person name="Goldberg J."/>
            <person name="Griggs A."/>
            <person name="Gujja S."/>
            <person name="Heiman D."/>
            <person name="Hepburn T."/>
            <person name="Howarth C."/>
            <person name="Jen D."/>
            <person name="Larson L."/>
            <person name="Lewis B."/>
            <person name="Mehta T."/>
            <person name="Park D."/>
            <person name="Pearson M."/>
            <person name="Roberts A."/>
            <person name="Saif S."/>
            <person name="Shenoy N."/>
            <person name="Sisk P."/>
            <person name="Stolte C."/>
            <person name="Sykes S."/>
            <person name="Thomson T."/>
            <person name="Walk T."/>
            <person name="White J."/>
            <person name="Yandava C."/>
            <person name="Burger G."/>
            <person name="Gray M.W."/>
            <person name="Holland P.W.H."/>
            <person name="King N."/>
            <person name="Lang F.B.F."/>
            <person name="Roger A.J."/>
            <person name="Ruiz-Trillo I."/>
            <person name="Lander E."/>
            <person name="Nusbaum C."/>
        </authorList>
    </citation>
    <scope>NUCLEOTIDE SEQUENCE [LARGE SCALE GENOMIC DNA]</scope>
    <source>
        <strain evidence="2 3">DAOM BR117</strain>
    </source>
</reference>
<organism evidence="2 3">
    <name type="scientific">Spizellomyces punctatus (strain DAOM BR117)</name>
    <dbReference type="NCBI Taxonomy" id="645134"/>
    <lineage>
        <taxon>Eukaryota</taxon>
        <taxon>Fungi</taxon>
        <taxon>Fungi incertae sedis</taxon>
        <taxon>Chytridiomycota</taxon>
        <taxon>Chytridiomycota incertae sedis</taxon>
        <taxon>Chytridiomycetes</taxon>
        <taxon>Spizellomycetales</taxon>
        <taxon>Spizellomycetaceae</taxon>
        <taxon>Spizellomyces</taxon>
    </lineage>
</organism>
<gene>
    <name evidence="2" type="ORF">SPPG_04787</name>
</gene>